<evidence type="ECO:0000313" key="2">
    <source>
        <dbReference type="Proteomes" id="UP000032142"/>
    </source>
</evidence>
<accession>A0A0B0PL50</accession>
<dbReference type="Proteomes" id="UP000032142">
    <property type="component" value="Unassembled WGS sequence"/>
</dbReference>
<keyword evidence="2" id="KW-1185">Reference proteome</keyword>
<name>A0A0B0PL50_GOSAR</name>
<protein>
    <submittedName>
        <fullName evidence="1">U3 small nucleolar RNA-associated 10</fullName>
    </submittedName>
</protein>
<sequence>MYRLGLGRIYINHFPMNNSISRHTIISYSNTHKLTISQILISKIRLKLIYHFTISRFRIHVWV</sequence>
<proteinExistence type="predicted"/>
<organism evidence="1 2">
    <name type="scientific">Gossypium arboreum</name>
    <name type="common">Tree cotton</name>
    <name type="synonym">Gossypium nanking</name>
    <dbReference type="NCBI Taxonomy" id="29729"/>
    <lineage>
        <taxon>Eukaryota</taxon>
        <taxon>Viridiplantae</taxon>
        <taxon>Streptophyta</taxon>
        <taxon>Embryophyta</taxon>
        <taxon>Tracheophyta</taxon>
        <taxon>Spermatophyta</taxon>
        <taxon>Magnoliopsida</taxon>
        <taxon>eudicotyledons</taxon>
        <taxon>Gunneridae</taxon>
        <taxon>Pentapetalae</taxon>
        <taxon>rosids</taxon>
        <taxon>malvids</taxon>
        <taxon>Malvales</taxon>
        <taxon>Malvaceae</taxon>
        <taxon>Malvoideae</taxon>
        <taxon>Gossypium</taxon>
    </lineage>
</organism>
<dbReference type="EMBL" id="KN427585">
    <property type="protein sequence ID" value="KHG24121.1"/>
    <property type="molecule type" value="Genomic_DNA"/>
</dbReference>
<reference evidence="2" key="1">
    <citation type="submission" date="2014-09" db="EMBL/GenBank/DDBJ databases">
        <authorList>
            <person name="Mudge J."/>
            <person name="Ramaraj T."/>
            <person name="Lindquist I.E."/>
            <person name="Bharti A.K."/>
            <person name="Sundararajan A."/>
            <person name="Cameron C.T."/>
            <person name="Woodward J.E."/>
            <person name="May G.D."/>
            <person name="Brubaker C."/>
            <person name="Broadhvest J."/>
            <person name="Wilkins T.A."/>
        </authorList>
    </citation>
    <scope>NUCLEOTIDE SEQUENCE</scope>
    <source>
        <strain evidence="2">cv. AKA8401</strain>
    </source>
</reference>
<gene>
    <name evidence="1" type="ORF">F383_31175</name>
</gene>
<evidence type="ECO:0000313" key="1">
    <source>
        <dbReference type="EMBL" id="KHG24121.1"/>
    </source>
</evidence>
<dbReference type="AlphaFoldDB" id="A0A0B0PL50"/>